<comment type="caution">
    <text evidence="5">Lacks conserved residue(s) required for the propagation of feature annotation.</text>
</comment>
<dbReference type="GO" id="GO:0003677">
    <property type="term" value="F:DNA binding"/>
    <property type="evidence" value="ECO:0007669"/>
    <property type="project" value="UniProtKB-UniRule"/>
</dbReference>
<dbReference type="InterPro" id="IPR008967">
    <property type="entry name" value="p53-like_TF_DNA-bd_sf"/>
</dbReference>
<dbReference type="WBParaSite" id="Pan_g606.t1">
    <property type="protein sequence ID" value="Pan_g606.t1"/>
    <property type="gene ID" value="Pan_g606"/>
</dbReference>
<dbReference type="Pfam" id="PF00907">
    <property type="entry name" value="T-box"/>
    <property type="match status" value="1"/>
</dbReference>
<dbReference type="InterPro" id="IPR036960">
    <property type="entry name" value="T-box_sf"/>
</dbReference>
<evidence type="ECO:0000256" key="6">
    <source>
        <dbReference type="SAM" id="Phobius"/>
    </source>
</evidence>
<dbReference type="PROSITE" id="PS50252">
    <property type="entry name" value="TBOX_3"/>
    <property type="match status" value="1"/>
</dbReference>
<evidence type="ECO:0000256" key="4">
    <source>
        <dbReference type="ARBA" id="ARBA00023242"/>
    </source>
</evidence>
<dbReference type="GO" id="GO:0003700">
    <property type="term" value="F:DNA-binding transcription factor activity"/>
    <property type="evidence" value="ECO:0007669"/>
    <property type="project" value="InterPro"/>
</dbReference>
<evidence type="ECO:0000256" key="3">
    <source>
        <dbReference type="ARBA" id="ARBA00023163"/>
    </source>
</evidence>
<proteinExistence type="predicted"/>
<evidence type="ECO:0000259" key="7">
    <source>
        <dbReference type="PROSITE" id="PS50252"/>
    </source>
</evidence>
<keyword evidence="1" id="KW-0805">Transcription regulation</keyword>
<organism evidence="8 9">
    <name type="scientific">Panagrellus redivivus</name>
    <name type="common">Microworm</name>
    <dbReference type="NCBI Taxonomy" id="6233"/>
    <lineage>
        <taxon>Eukaryota</taxon>
        <taxon>Metazoa</taxon>
        <taxon>Ecdysozoa</taxon>
        <taxon>Nematoda</taxon>
        <taxon>Chromadorea</taxon>
        <taxon>Rhabditida</taxon>
        <taxon>Tylenchina</taxon>
        <taxon>Panagrolaimomorpha</taxon>
        <taxon>Panagrolaimoidea</taxon>
        <taxon>Panagrolaimidae</taxon>
        <taxon>Panagrellus</taxon>
    </lineage>
</organism>
<dbReference type="Gene3D" id="2.60.40.820">
    <property type="entry name" value="Transcription factor, T-box"/>
    <property type="match status" value="1"/>
</dbReference>
<reference evidence="9" key="2">
    <citation type="submission" date="2020-10" db="UniProtKB">
        <authorList>
            <consortium name="WormBaseParasite"/>
        </authorList>
    </citation>
    <scope>IDENTIFICATION</scope>
</reference>
<evidence type="ECO:0000256" key="2">
    <source>
        <dbReference type="ARBA" id="ARBA00023125"/>
    </source>
</evidence>
<evidence type="ECO:0000313" key="9">
    <source>
        <dbReference type="WBParaSite" id="Pan_g606.t1"/>
    </source>
</evidence>
<protein>
    <submittedName>
        <fullName evidence="9">T-box domain-containing protein</fullName>
    </submittedName>
</protein>
<dbReference type="SUPFAM" id="SSF49417">
    <property type="entry name" value="p53-like transcription factors"/>
    <property type="match status" value="1"/>
</dbReference>
<evidence type="ECO:0000256" key="5">
    <source>
        <dbReference type="PROSITE-ProRule" id="PRU00201"/>
    </source>
</evidence>
<keyword evidence="8" id="KW-1185">Reference proteome</keyword>
<name>A0A7E4ZZU3_PANRE</name>
<feature type="domain" description="T-box" evidence="7">
    <location>
        <begin position="4"/>
        <end position="78"/>
    </location>
</feature>
<evidence type="ECO:0000256" key="1">
    <source>
        <dbReference type="ARBA" id="ARBA00023015"/>
    </source>
</evidence>
<reference evidence="8" key="1">
    <citation type="journal article" date="2013" name="Genetics">
        <title>The draft genome and transcriptome of Panagrellus redivivus are shaped by the harsh demands of a free-living lifestyle.</title>
        <authorList>
            <person name="Srinivasan J."/>
            <person name="Dillman A.R."/>
            <person name="Macchietto M.G."/>
            <person name="Heikkinen L."/>
            <person name="Lakso M."/>
            <person name="Fracchia K.M."/>
            <person name="Antoshechkin I."/>
            <person name="Mortazavi A."/>
            <person name="Wong G."/>
            <person name="Sternberg P.W."/>
        </authorList>
    </citation>
    <scope>NUCLEOTIDE SEQUENCE [LARGE SCALE GENOMIC DNA]</scope>
    <source>
        <strain evidence="8">MT8872</strain>
    </source>
</reference>
<dbReference type="GO" id="GO:0005634">
    <property type="term" value="C:nucleus"/>
    <property type="evidence" value="ECO:0007669"/>
    <property type="project" value="UniProtKB-SubCell"/>
</dbReference>
<dbReference type="Proteomes" id="UP000492821">
    <property type="component" value="Unassembled WGS sequence"/>
</dbReference>
<keyword evidence="6" id="KW-0472">Membrane</keyword>
<keyword evidence="4 5" id="KW-0539">Nucleus</keyword>
<sequence length="144" mass="16661">LFSRLFPKLVFNVTGLEEDDNYHFHLIFHREGDRRYDYTDNVWIPGKPALEEYENAPMPHILNKLRPIGHEWMSKEVTTVEFPPGRYAHLVNAEKVVPTTTTITIPHSTITTTEMVATASNTIYYVMGRLALLFVLCVFNAFFI</sequence>
<keyword evidence="6" id="KW-0812">Transmembrane</keyword>
<evidence type="ECO:0000313" key="8">
    <source>
        <dbReference type="Proteomes" id="UP000492821"/>
    </source>
</evidence>
<feature type="transmembrane region" description="Helical" evidence="6">
    <location>
        <begin position="123"/>
        <end position="143"/>
    </location>
</feature>
<dbReference type="GO" id="GO:0045893">
    <property type="term" value="P:positive regulation of DNA-templated transcription"/>
    <property type="evidence" value="ECO:0007669"/>
    <property type="project" value="InterPro"/>
</dbReference>
<comment type="subcellular location">
    <subcellularLocation>
        <location evidence="5">Nucleus</location>
    </subcellularLocation>
</comment>
<keyword evidence="2 5" id="KW-0238">DNA-binding</keyword>
<dbReference type="AlphaFoldDB" id="A0A7E4ZZU3"/>
<dbReference type="InterPro" id="IPR046360">
    <property type="entry name" value="T-box_DNA-bd"/>
</dbReference>
<accession>A0A7E4ZZU3</accession>
<keyword evidence="6" id="KW-1133">Transmembrane helix</keyword>
<keyword evidence="3" id="KW-0804">Transcription</keyword>